<dbReference type="Pfam" id="PF22387">
    <property type="entry name" value="PhiCb5_coat"/>
    <property type="match status" value="1"/>
</dbReference>
<dbReference type="InterPro" id="IPR054457">
    <property type="entry name" value="PhiCb5_coat"/>
</dbReference>
<reference evidence="1" key="1">
    <citation type="journal article" date="2016" name="Nature">
        <title>Redefining the invertebrate RNA virosphere.</title>
        <authorList>
            <person name="Shi M."/>
            <person name="Lin X.D."/>
            <person name="Tian J.H."/>
            <person name="Chen L.J."/>
            <person name="Chen X."/>
            <person name="Li C.X."/>
            <person name="Qin X.C."/>
            <person name="Li J."/>
            <person name="Cao J.P."/>
            <person name="Eden J.S."/>
            <person name="Buchmann J."/>
            <person name="Wang W."/>
            <person name="Xu J."/>
            <person name="Holmes E.C."/>
            <person name="Zhang Y.Z."/>
        </authorList>
    </citation>
    <scope>NUCLEOTIDE SEQUENCE</scope>
    <source>
        <strain evidence="1">BHTSS17847</strain>
    </source>
</reference>
<protein>
    <submittedName>
        <fullName evidence="1">Uncharacterized protein</fullName>
    </submittedName>
</protein>
<dbReference type="Gene3D" id="2.40.160.220">
    <property type="match status" value="1"/>
</dbReference>
<evidence type="ECO:0000313" key="1">
    <source>
        <dbReference type="EMBL" id="APG77063.1"/>
    </source>
</evidence>
<proteinExistence type="predicted"/>
<dbReference type="EMBL" id="KX883496">
    <property type="protein sequence ID" value="APG77063.1"/>
    <property type="molecule type" value="Genomic_RNA"/>
</dbReference>
<organism evidence="1">
    <name type="scientific">Beihai levi-like virus 6</name>
    <dbReference type="NCBI Taxonomy" id="1922424"/>
    <lineage>
        <taxon>Viruses</taxon>
        <taxon>Riboviria</taxon>
    </lineage>
</organism>
<sequence length="120" mass="13281">MAFTDPITVTIGGVAKDLVRINSGNRQSEYFLAETGNEYSLFIRSSDLNVEADGRQRVRHNMSLRHTVMATDTDPMLTRQASCTVEHYKGDDPVEFDDVALAIAGLTTAPNIVKLNNYES</sequence>
<accession>A0A1L3KI79</accession>
<name>A0A1L3KI79_9VIRU</name>